<protein>
    <submittedName>
        <fullName evidence="1">Uncharacterized protein</fullName>
    </submittedName>
</protein>
<dbReference type="EMBL" id="BLXT01007636">
    <property type="protein sequence ID" value="GFO40775.1"/>
    <property type="molecule type" value="Genomic_DNA"/>
</dbReference>
<dbReference type="AlphaFoldDB" id="A0AAV4D9P3"/>
<gene>
    <name evidence="1" type="ORF">PoB_006728000</name>
</gene>
<reference evidence="1 2" key="1">
    <citation type="journal article" date="2021" name="Elife">
        <title>Chloroplast acquisition without the gene transfer in kleptoplastic sea slugs, Plakobranchus ocellatus.</title>
        <authorList>
            <person name="Maeda T."/>
            <person name="Takahashi S."/>
            <person name="Yoshida T."/>
            <person name="Shimamura S."/>
            <person name="Takaki Y."/>
            <person name="Nagai Y."/>
            <person name="Toyoda A."/>
            <person name="Suzuki Y."/>
            <person name="Arimoto A."/>
            <person name="Ishii H."/>
            <person name="Satoh N."/>
            <person name="Nishiyama T."/>
            <person name="Hasebe M."/>
            <person name="Maruyama T."/>
            <person name="Minagawa J."/>
            <person name="Obokata J."/>
            <person name="Shigenobu S."/>
        </authorList>
    </citation>
    <scope>NUCLEOTIDE SEQUENCE [LARGE SCALE GENOMIC DNA]</scope>
</reference>
<evidence type="ECO:0000313" key="2">
    <source>
        <dbReference type="Proteomes" id="UP000735302"/>
    </source>
</evidence>
<comment type="caution">
    <text evidence="1">The sequence shown here is derived from an EMBL/GenBank/DDBJ whole genome shotgun (WGS) entry which is preliminary data.</text>
</comment>
<evidence type="ECO:0000313" key="1">
    <source>
        <dbReference type="EMBL" id="GFO40775.1"/>
    </source>
</evidence>
<accession>A0AAV4D9P3</accession>
<sequence length="68" mass="7248">MCGSGAVIERERAGISGPMGSAGGSCVEMNVKYEVGMELEVVVLVVAIEVVVLLRALKVQVIEEKEER</sequence>
<organism evidence="1 2">
    <name type="scientific">Plakobranchus ocellatus</name>
    <dbReference type="NCBI Taxonomy" id="259542"/>
    <lineage>
        <taxon>Eukaryota</taxon>
        <taxon>Metazoa</taxon>
        <taxon>Spiralia</taxon>
        <taxon>Lophotrochozoa</taxon>
        <taxon>Mollusca</taxon>
        <taxon>Gastropoda</taxon>
        <taxon>Heterobranchia</taxon>
        <taxon>Euthyneura</taxon>
        <taxon>Panpulmonata</taxon>
        <taxon>Sacoglossa</taxon>
        <taxon>Placobranchoidea</taxon>
        <taxon>Plakobranchidae</taxon>
        <taxon>Plakobranchus</taxon>
    </lineage>
</organism>
<proteinExistence type="predicted"/>
<name>A0AAV4D9P3_9GAST</name>
<dbReference type="Proteomes" id="UP000735302">
    <property type="component" value="Unassembled WGS sequence"/>
</dbReference>
<keyword evidence="2" id="KW-1185">Reference proteome</keyword>